<reference evidence="11" key="1">
    <citation type="journal article" date="2022" name="Genes (Basel)">
        <title>Novel Gene Rearrangements in the Mitochondrial Genomes of Cynipoid Wasps (Hymenoptera: Cynipoidea).</title>
        <authorList>
            <person name="Shu X."/>
            <person name="Li Z."/>
            <person name="Yuan R."/>
            <person name="Tang P."/>
            <person name="Chen X."/>
        </authorList>
    </citation>
    <scope>NUCLEOTIDE SEQUENCE</scope>
</reference>
<dbReference type="GO" id="GO:0016020">
    <property type="term" value="C:membrane"/>
    <property type="evidence" value="ECO:0007669"/>
    <property type="project" value="UniProtKB-SubCell"/>
</dbReference>
<dbReference type="AlphaFoldDB" id="A0A9E8G728"/>
<keyword evidence="4 8" id="KW-0812">Transmembrane</keyword>
<reference evidence="11" key="2">
    <citation type="submission" date="2022-02" db="EMBL/GenBank/DDBJ databases">
        <authorList>
            <person name="Shu X.H."/>
            <person name="Li Z.K."/>
            <person name="Tang P."/>
            <person name="Chen X.X."/>
        </authorList>
    </citation>
    <scope>NUCLEOTIDE SEQUENCE</scope>
</reference>
<feature type="transmembrane region" description="Helical" evidence="9">
    <location>
        <begin position="80"/>
        <end position="103"/>
    </location>
</feature>
<evidence type="ECO:0000256" key="9">
    <source>
        <dbReference type="SAM" id="Phobius"/>
    </source>
</evidence>
<feature type="transmembrane region" description="Helical" evidence="9">
    <location>
        <begin position="197"/>
        <end position="220"/>
    </location>
</feature>
<comment type="function">
    <text evidence="8">Component of the cytochrome c oxidase, the last enzyme in the mitochondrial electron transport chain which drives oxidative phosphorylation. The respiratory chain contains 3 multisubunit complexes succinate dehydrogenase (complex II, CII), ubiquinol-cytochrome c oxidoreductase (cytochrome b-c1 complex, complex III, CIII) and cytochrome c oxidase (complex IV, CIV), that cooperate to transfer electrons derived from NADH and succinate to molecular oxygen, creating an electrochemical gradient over the inner membrane that drives transmembrane transport and the ATP synthase. Cytochrome c oxidase is the component of the respiratory chain that catalyzes the reduction of oxygen to water. Electrons originating from reduced cytochrome c in the intermembrane space (IMS) are transferred via the dinuclear copper A center (CU(A)) of subunit 2 and heme A of subunit 1 to the active site in subunit 1, a binuclear center (BNC) formed by heme A3 and copper B (CU(B)). The BNC reduces molecular oxygen to 2 water molecules using 4 electrons from cytochrome c in the IMS and 4 protons from the mitochondrial matrix.</text>
</comment>
<dbReference type="InterPro" id="IPR033945">
    <property type="entry name" value="Cyt_c_oxase_su3_dom"/>
</dbReference>
<feature type="transmembrane region" description="Helical" evidence="9">
    <location>
        <begin position="241"/>
        <end position="260"/>
    </location>
</feature>
<dbReference type="FunFam" id="1.20.120.80:FF:000002">
    <property type="entry name" value="Cytochrome c oxidase subunit 3"/>
    <property type="match status" value="1"/>
</dbReference>
<dbReference type="InterPro" id="IPR024791">
    <property type="entry name" value="Cyt_c/ubiquinol_Oxase_su3"/>
</dbReference>
<name>A0A9E8G728_9HYME</name>
<dbReference type="GO" id="GO:0005739">
    <property type="term" value="C:mitochondrion"/>
    <property type="evidence" value="ECO:0007669"/>
    <property type="project" value="TreeGrafter"/>
</dbReference>
<feature type="transmembrane region" description="Helical" evidence="9">
    <location>
        <begin position="128"/>
        <end position="148"/>
    </location>
</feature>
<dbReference type="Gene3D" id="1.20.120.80">
    <property type="entry name" value="Cytochrome c oxidase, subunit III, four-helix bundle"/>
    <property type="match status" value="1"/>
</dbReference>
<evidence type="ECO:0000256" key="2">
    <source>
        <dbReference type="ARBA" id="ARBA00010581"/>
    </source>
</evidence>
<keyword evidence="6 9" id="KW-1133">Transmembrane helix</keyword>
<evidence type="ECO:0000256" key="5">
    <source>
        <dbReference type="ARBA" id="ARBA00022967"/>
    </source>
</evidence>
<sequence>MKMFYSHPYHLVSSSPWPMLISLSIMSGMMGAIFMFSHNYYYLLIKGGGCVVLCMIQWWRDVIRESTFQGLHTNLVMKSLKLGMFLFIISELFFFISFFWAYFHSALSPNVELGVNWPPKNIVGFNPYLVPMLNTVILLSSGGSITWAHQAIMLNEKKKGCIGVLVTIILGIIFSLIQAVEYGEAMFCISDSVYGSLFFMTTGFHGLHVIIGSSFLMVIYCRLLMNHFSKVHHFGFEASAWYWHFVDVIWIIVYTMIYWWN</sequence>
<evidence type="ECO:0000256" key="3">
    <source>
        <dbReference type="ARBA" id="ARBA00015944"/>
    </source>
</evidence>
<dbReference type="InterPro" id="IPR000298">
    <property type="entry name" value="Cyt_c_oxidase-like_su3"/>
</dbReference>
<accession>A0A9E8G728</accession>
<proteinExistence type="inferred from homology"/>
<dbReference type="PROSITE" id="PS50253">
    <property type="entry name" value="COX3"/>
    <property type="match status" value="1"/>
</dbReference>
<gene>
    <name evidence="11" type="primary">cox3</name>
</gene>
<keyword evidence="7 9" id="KW-0472">Membrane</keyword>
<dbReference type="Gene3D" id="1.10.287.70">
    <property type="match status" value="1"/>
</dbReference>
<comment type="similarity">
    <text evidence="2 8">Belongs to the cytochrome c oxidase subunit 3 family.</text>
</comment>
<evidence type="ECO:0000256" key="4">
    <source>
        <dbReference type="ARBA" id="ARBA00022692"/>
    </source>
</evidence>
<dbReference type="PANTHER" id="PTHR11403">
    <property type="entry name" value="CYTOCHROME C OXIDASE SUBUNIT III"/>
    <property type="match status" value="1"/>
</dbReference>
<keyword evidence="8 11" id="KW-0496">Mitochondrion</keyword>
<dbReference type="InterPro" id="IPR013833">
    <property type="entry name" value="Cyt_c_oxidase_su3_a-hlx"/>
</dbReference>
<keyword evidence="5" id="KW-1278">Translocase</keyword>
<dbReference type="Pfam" id="PF00510">
    <property type="entry name" value="COX3"/>
    <property type="match status" value="1"/>
</dbReference>
<dbReference type="SUPFAM" id="SSF81452">
    <property type="entry name" value="Cytochrome c oxidase subunit III-like"/>
    <property type="match status" value="1"/>
</dbReference>
<evidence type="ECO:0000256" key="6">
    <source>
        <dbReference type="ARBA" id="ARBA00022989"/>
    </source>
</evidence>
<evidence type="ECO:0000256" key="1">
    <source>
        <dbReference type="ARBA" id="ARBA00004141"/>
    </source>
</evidence>
<evidence type="ECO:0000256" key="7">
    <source>
        <dbReference type="ARBA" id="ARBA00023136"/>
    </source>
</evidence>
<evidence type="ECO:0000313" key="11">
    <source>
        <dbReference type="EMBL" id="UZT67464.1"/>
    </source>
</evidence>
<dbReference type="GO" id="GO:0004129">
    <property type="term" value="F:cytochrome-c oxidase activity"/>
    <property type="evidence" value="ECO:0007669"/>
    <property type="project" value="InterPro"/>
</dbReference>
<feature type="domain" description="Heme-copper oxidase subunit III family profile" evidence="10">
    <location>
        <begin position="5"/>
        <end position="261"/>
    </location>
</feature>
<dbReference type="InterPro" id="IPR035973">
    <property type="entry name" value="Cyt_c_oxidase_su3-like_sf"/>
</dbReference>
<dbReference type="PANTHER" id="PTHR11403:SF7">
    <property type="entry name" value="CYTOCHROME C OXIDASE SUBUNIT 3"/>
    <property type="match status" value="1"/>
</dbReference>
<organism evidence="11">
    <name type="scientific">Pujadella villari</name>
    <dbReference type="NCBI Taxonomy" id="2943468"/>
    <lineage>
        <taxon>Eukaryota</taxon>
        <taxon>Metazoa</taxon>
        <taxon>Ecdysozoa</taxon>
        <taxon>Arthropoda</taxon>
        <taxon>Hexapoda</taxon>
        <taxon>Insecta</taxon>
        <taxon>Pterygota</taxon>
        <taxon>Neoptera</taxon>
        <taxon>Endopterygota</taxon>
        <taxon>Hymenoptera</taxon>
        <taxon>Apocrita</taxon>
        <taxon>Proctotrupomorpha</taxon>
        <taxon>Cynipoidea</taxon>
        <taxon>Figitidae</taxon>
        <taxon>Aspicerinae</taxon>
        <taxon>Pujadella</taxon>
    </lineage>
</organism>
<feature type="transmembrane region" description="Helical" evidence="9">
    <location>
        <begin position="12"/>
        <end position="34"/>
    </location>
</feature>
<dbReference type="GO" id="GO:0006123">
    <property type="term" value="P:mitochondrial electron transport, cytochrome c to oxygen"/>
    <property type="evidence" value="ECO:0007669"/>
    <property type="project" value="TreeGrafter"/>
</dbReference>
<dbReference type="EMBL" id="OM677824">
    <property type="protein sequence ID" value="UZT67464.1"/>
    <property type="molecule type" value="Genomic_DNA"/>
</dbReference>
<geneLocation type="mitochondrion" evidence="11"/>
<feature type="transmembrane region" description="Helical" evidence="9">
    <location>
        <begin position="160"/>
        <end position="177"/>
    </location>
</feature>
<comment type="subcellular location">
    <subcellularLocation>
        <location evidence="1">Membrane</location>
        <topology evidence="1">Multi-pass membrane protein</topology>
    </subcellularLocation>
</comment>
<dbReference type="CDD" id="cd01665">
    <property type="entry name" value="Cyt_c_Oxidase_III"/>
    <property type="match status" value="1"/>
</dbReference>
<protein>
    <recommendedName>
        <fullName evidence="3 8">Cytochrome c oxidase subunit 3</fullName>
    </recommendedName>
</protein>
<evidence type="ECO:0000256" key="8">
    <source>
        <dbReference type="RuleBase" id="RU003375"/>
    </source>
</evidence>
<evidence type="ECO:0000259" key="10">
    <source>
        <dbReference type="PROSITE" id="PS50253"/>
    </source>
</evidence>